<keyword evidence="4" id="KW-1185">Reference proteome</keyword>
<organism evidence="3 4">
    <name type="scientific">Saitozyma podzolica</name>
    <dbReference type="NCBI Taxonomy" id="1890683"/>
    <lineage>
        <taxon>Eukaryota</taxon>
        <taxon>Fungi</taxon>
        <taxon>Dikarya</taxon>
        <taxon>Basidiomycota</taxon>
        <taxon>Agaricomycotina</taxon>
        <taxon>Tremellomycetes</taxon>
        <taxon>Tremellales</taxon>
        <taxon>Trimorphomycetaceae</taxon>
        <taxon>Saitozyma</taxon>
    </lineage>
</organism>
<gene>
    <name evidence="3" type="ORF">EHS25_010048</name>
</gene>
<dbReference type="OrthoDB" id="21254at2759"/>
<dbReference type="PROSITE" id="PS50815">
    <property type="entry name" value="HORMA"/>
    <property type="match status" value="1"/>
</dbReference>
<dbReference type="Proteomes" id="UP000279259">
    <property type="component" value="Unassembled WGS sequence"/>
</dbReference>
<evidence type="ECO:0000259" key="2">
    <source>
        <dbReference type="PROSITE" id="PS50815"/>
    </source>
</evidence>
<evidence type="ECO:0000313" key="4">
    <source>
        <dbReference type="Proteomes" id="UP000279259"/>
    </source>
</evidence>
<dbReference type="SUPFAM" id="SSF56019">
    <property type="entry name" value="The spindle assembly checkpoint protein mad2"/>
    <property type="match status" value="1"/>
</dbReference>
<dbReference type="PANTHER" id="PTHR11842:SF10">
    <property type="entry name" value="MITOTIC SPINDLE ASSEMBLY CHECKPOINT PROTEIN MAD2B"/>
    <property type="match status" value="1"/>
</dbReference>
<comment type="caution">
    <text evidence="3">The sequence shown here is derived from an EMBL/GenBank/DDBJ whole genome shotgun (WGS) entry which is preliminary data.</text>
</comment>
<proteinExistence type="inferred from homology"/>
<dbReference type="InterPro" id="IPR045091">
    <property type="entry name" value="Mad2-like"/>
</dbReference>
<sequence>MVRGQQGPGQVGLSYKETAEAITSFLEIIIHTLLCIRSIYPPSTFTRRRAHGVPVYQSRHPQVREYVAEVIAAMGKEIMGGTMRRCTVVVKRVEDGLPVERYILDLGYLGVGMESHQKDAGLQGAPTADELSLMLRGLLIRLSALDGQLEDNRGELTFAIIVETKDDLEPSSNVPADGSTPPWIPALATDTLQQPSQAPPDCPAQHEPLLHVKAVETGVIDMRLMVQECVAKTGLDRLKPLPA</sequence>
<feature type="domain" description="HORMA" evidence="2">
    <location>
        <begin position="16"/>
        <end position="226"/>
    </location>
</feature>
<dbReference type="EMBL" id="RSCD01000009">
    <property type="protein sequence ID" value="RSH90872.1"/>
    <property type="molecule type" value="Genomic_DNA"/>
</dbReference>
<dbReference type="InterPro" id="IPR003511">
    <property type="entry name" value="HORMA_dom"/>
</dbReference>
<protein>
    <recommendedName>
        <fullName evidence="2">HORMA domain-containing protein</fullName>
    </recommendedName>
</protein>
<dbReference type="InterPro" id="IPR036570">
    <property type="entry name" value="HORMA_dom_sf"/>
</dbReference>
<dbReference type="GO" id="GO:0016035">
    <property type="term" value="C:zeta DNA polymerase complex"/>
    <property type="evidence" value="ECO:0007669"/>
    <property type="project" value="TreeGrafter"/>
</dbReference>
<name>A0A427YIG2_9TREE</name>
<accession>A0A427YIG2</accession>
<reference evidence="3 4" key="1">
    <citation type="submission" date="2018-11" db="EMBL/GenBank/DDBJ databases">
        <title>Genome sequence of Saitozyma podzolica DSM 27192.</title>
        <authorList>
            <person name="Aliyu H."/>
            <person name="Gorte O."/>
            <person name="Ochsenreither K."/>
        </authorList>
    </citation>
    <scope>NUCLEOTIDE SEQUENCE [LARGE SCALE GENOMIC DNA]</scope>
    <source>
        <strain evidence="3 4">DSM 27192</strain>
    </source>
</reference>
<comment type="similarity">
    <text evidence="1">Belongs to the MAD2 family.</text>
</comment>
<dbReference type="Gene3D" id="3.30.900.10">
    <property type="entry name" value="HORMA domain"/>
    <property type="match status" value="1"/>
</dbReference>
<dbReference type="AlphaFoldDB" id="A0A427YIG2"/>
<evidence type="ECO:0000313" key="3">
    <source>
        <dbReference type="EMBL" id="RSH90872.1"/>
    </source>
</evidence>
<evidence type="ECO:0000256" key="1">
    <source>
        <dbReference type="ARBA" id="ARBA00010348"/>
    </source>
</evidence>
<dbReference type="STRING" id="1890683.A0A427YIG2"/>
<dbReference type="PANTHER" id="PTHR11842">
    <property type="entry name" value="MITOTIC SPINDLE ASSEMBLY CHECKPOINT PROTEIN MAD2"/>
    <property type="match status" value="1"/>
</dbReference>